<evidence type="ECO:0000256" key="1">
    <source>
        <dbReference type="SAM" id="Phobius"/>
    </source>
</evidence>
<organism evidence="2 3">
    <name type="scientific">Candidatus Nealsonbacteria bacterium CG23_combo_of_CG06-09_8_20_14_all_40_13</name>
    <dbReference type="NCBI Taxonomy" id="1974724"/>
    <lineage>
        <taxon>Bacteria</taxon>
        <taxon>Candidatus Nealsoniibacteriota</taxon>
    </lineage>
</organism>
<keyword evidence="1" id="KW-0812">Transmembrane</keyword>
<dbReference type="AlphaFoldDB" id="A0A2G9YTR7"/>
<dbReference type="EMBL" id="PCRM01000010">
    <property type="protein sequence ID" value="PIP21891.1"/>
    <property type="molecule type" value="Genomic_DNA"/>
</dbReference>
<sequence length="59" mass="7016">MVQIHHRPPLKSFIAHRAKKLPALQKRPRKFSLSVRLQVNFIGWRLTFYILVLSFGFIL</sequence>
<protein>
    <submittedName>
        <fullName evidence="2">Uncharacterized protein</fullName>
    </submittedName>
</protein>
<keyword evidence="1" id="KW-0472">Membrane</keyword>
<evidence type="ECO:0000313" key="3">
    <source>
        <dbReference type="Proteomes" id="UP000231567"/>
    </source>
</evidence>
<gene>
    <name evidence="2" type="ORF">COX39_00560</name>
</gene>
<evidence type="ECO:0000313" key="2">
    <source>
        <dbReference type="EMBL" id="PIP21891.1"/>
    </source>
</evidence>
<accession>A0A2G9YTR7</accession>
<name>A0A2G9YTR7_9BACT</name>
<keyword evidence="1" id="KW-1133">Transmembrane helix</keyword>
<reference evidence="2 3" key="1">
    <citation type="submission" date="2017-09" db="EMBL/GenBank/DDBJ databases">
        <title>Depth-based differentiation of microbial function through sediment-hosted aquifers and enrichment of novel symbionts in the deep terrestrial subsurface.</title>
        <authorList>
            <person name="Probst A.J."/>
            <person name="Ladd B."/>
            <person name="Jarett J.K."/>
            <person name="Geller-Mcgrath D.E."/>
            <person name="Sieber C.M."/>
            <person name="Emerson J.B."/>
            <person name="Anantharaman K."/>
            <person name="Thomas B.C."/>
            <person name="Malmstrom R."/>
            <person name="Stieglmeier M."/>
            <person name="Klingl A."/>
            <person name="Woyke T."/>
            <person name="Ryan C.M."/>
            <person name="Banfield J.F."/>
        </authorList>
    </citation>
    <scope>NUCLEOTIDE SEQUENCE [LARGE SCALE GENOMIC DNA]</scope>
    <source>
        <strain evidence="2">CG23_combo_of_CG06-09_8_20_14_all_40_13</strain>
    </source>
</reference>
<comment type="caution">
    <text evidence="2">The sequence shown here is derived from an EMBL/GenBank/DDBJ whole genome shotgun (WGS) entry which is preliminary data.</text>
</comment>
<dbReference type="Proteomes" id="UP000231567">
    <property type="component" value="Unassembled WGS sequence"/>
</dbReference>
<feature type="transmembrane region" description="Helical" evidence="1">
    <location>
        <begin position="37"/>
        <end position="58"/>
    </location>
</feature>
<proteinExistence type="predicted"/>